<name>A0A1F5XGQ2_9BACT</name>
<comment type="function">
    <text evidence="4">Catalyzes the reductive methylation of 2'-deoxyuridine-5'-monophosphate (dUMP) to 2'-deoxythymidine-5'-monophosphate (dTMP) while utilizing 5,10-methylenetetrahydrofolate (mTHF) as the methyl donor and reductant in the reaction, yielding dihydrofolate (DHF) as a by-product. This enzymatic reaction provides an intracellular de novo source of dTMP, an essential precursor for DNA biosynthesis.</text>
</comment>
<dbReference type="InterPro" id="IPR000398">
    <property type="entry name" value="Thymidylate_synthase"/>
</dbReference>
<comment type="pathway">
    <text evidence="4">Pyrimidine metabolism; dTTP biosynthesis.</text>
</comment>
<evidence type="ECO:0000313" key="6">
    <source>
        <dbReference type="EMBL" id="OGF87093.1"/>
    </source>
</evidence>
<dbReference type="HAMAP" id="MF_00008">
    <property type="entry name" value="Thymidy_synth_bact"/>
    <property type="match status" value="1"/>
</dbReference>
<evidence type="ECO:0000256" key="4">
    <source>
        <dbReference type="HAMAP-Rule" id="MF_00008"/>
    </source>
</evidence>
<comment type="caution">
    <text evidence="4">Lacks conserved residue(s) required for the propagation of feature annotation.</text>
</comment>
<comment type="similarity">
    <text evidence="4">Belongs to the thymidylate synthase family. Bacterial-type ThyA subfamily.</text>
</comment>
<organism evidence="6 7">
    <name type="scientific">Candidatus Giovannonibacteria bacterium RIFCSPLOWO2_01_FULL_46_32</name>
    <dbReference type="NCBI Taxonomy" id="1798353"/>
    <lineage>
        <taxon>Bacteria</taxon>
        <taxon>Candidatus Giovannoniibacteriota</taxon>
    </lineage>
</organism>
<dbReference type="AlphaFoldDB" id="A0A1F5XGQ2"/>
<dbReference type="EC" id="2.1.1.45" evidence="1 4"/>
<evidence type="ECO:0000256" key="2">
    <source>
        <dbReference type="ARBA" id="ARBA00022603"/>
    </source>
</evidence>
<dbReference type="InterPro" id="IPR036926">
    <property type="entry name" value="Thymidate_synth/dCMP_Mease_sf"/>
</dbReference>
<keyword evidence="4" id="KW-0545">Nucleotide biosynthesis</keyword>
<dbReference type="Gene3D" id="3.30.572.10">
    <property type="entry name" value="Thymidylate synthase/dCMP hydroxymethylase domain"/>
    <property type="match status" value="1"/>
</dbReference>
<dbReference type="UniPathway" id="UPA00575"/>
<evidence type="ECO:0000256" key="1">
    <source>
        <dbReference type="ARBA" id="ARBA00011947"/>
    </source>
</evidence>
<proteinExistence type="inferred from homology"/>
<dbReference type="PRINTS" id="PR00108">
    <property type="entry name" value="THYMDSNTHASE"/>
</dbReference>
<dbReference type="GO" id="GO:0032259">
    <property type="term" value="P:methylation"/>
    <property type="evidence" value="ECO:0007669"/>
    <property type="project" value="UniProtKB-KW"/>
</dbReference>
<dbReference type="InterPro" id="IPR045097">
    <property type="entry name" value="Thymidate_synth/dCMP_Mease"/>
</dbReference>
<evidence type="ECO:0000256" key="3">
    <source>
        <dbReference type="ARBA" id="ARBA00022679"/>
    </source>
</evidence>
<sequence length="277" mass="31796">MEQFLNLIDTVLTKGKKRMSSVQGPGTIVYPGYEMRFRMEDGFPLITTRSLKGSWKAMVHELLWFLSGSDDVSELHKNGVHLWDSWAAPEICARYGLGPRKLGPIYGPQWRHWRTRDGGEIDQISNVLHEITNFPDSKRMTVTAWNPEDIDKVFIAPCHVIFKFTVAEGGLYLNLWQRSADLLVGVPFNIAEYALLLRMVAQVVGLKPIEFVHHLSDVHIYFDQVEFAKLQFSRDPRPLPRVKLNQETKDLFSFRFEDFTLDGYDPHPPIKGIPVGV</sequence>
<comment type="subunit">
    <text evidence="4">Homodimer.</text>
</comment>
<comment type="catalytic activity">
    <reaction evidence="4">
        <text>dUMP + (6R)-5,10-methylene-5,6,7,8-tetrahydrofolate = 7,8-dihydrofolate + dTMP</text>
        <dbReference type="Rhea" id="RHEA:12104"/>
        <dbReference type="ChEBI" id="CHEBI:15636"/>
        <dbReference type="ChEBI" id="CHEBI:57451"/>
        <dbReference type="ChEBI" id="CHEBI:63528"/>
        <dbReference type="ChEBI" id="CHEBI:246422"/>
        <dbReference type="EC" id="2.1.1.45"/>
    </reaction>
</comment>
<gene>
    <name evidence="4" type="primary">thyA</name>
    <name evidence="6" type="ORF">A3B19_01530</name>
</gene>
<dbReference type="CDD" id="cd00351">
    <property type="entry name" value="TS_Pyrimidine_HMase"/>
    <property type="match status" value="1"/>
</dbReference>
<dbReference type="PANTHER" id="PTHR11548:SF1">
    <property type="entry name" value="THYMIDYLATE SYNTHASE 1"/>
    <property type="match status" value="1"/>
</dbReference>
<dbReference type="GO" id="GO:0006235">
    <property type="term" value="P:dTTP biosynthetic process"/>
    <property type="evidence" value="ECO:0007669"/>
    <property type="project" value="UniProtKB-UniRule"/>
</dbReference>
<feature type="domain" description="Thymidylate synthase/dCMP hydroxymethylase" evidence="5">
    <location>
        <begin position="2"/>
        <end position="272"/>
    </location>
</feature>
<dbReference type="InterPro" id="IPR023451">
    <property type="entry name" value="Thymidate_synth/dCMP_Mease_dom"/>
</dbReference>
<keyword evidence="3 4" id="KW-0808">Transferase</keyword>
<protein>
    <recommendedName>
        <fullName evidence="1 4">Thymidylate synthase</fullName>
        <shortName evidence="4">TS</shortName>
        <shortName evidence="4">TSase</shortName>
        <ecNumber evidence="1 4">2.1.1.45</ecNumber>
    </recommendedName>
</protein>
<dbReference type="NCBIfam" id="TIGR03284">
    <property type="entry name" value="thym_sym"/>
    <property type="match status" value="1"/>
</dbReference>
<reference evidence="6 7" key="1">
    <citation type="journal article" date="2016" name="Nat. Commun.">
        <title>Thousands of microbial genomes shed light on interconnected biogeochemical processes in an aquifer system.</title>
        <authorList>
            <person name="Anantharaman K."/>
            <person name="Brown C.T."/>
            <person name="Hug L.A."/>
            <person name="Sharon I."/>
            <person name="Castelle C.J."/>
            <person name="Probst A.J."/>
            <person name="Thomas B.C."/>
            <person name="Singh A."/>
            <person name="Wilkins M.J."/>
            <person name="Karaoz U."/>
            <person name="Brodie E.L."/>
            <person name="Williams K.H."/>
            <person name="Hubbard S.S."/>
            <person name="Banfield J.F."/>
        </authorList>
    </citation>
    <scope>NUCLEOTIDE SEQUENCE [LARGE SCALE GENOMIC DNA]</scope>
</reference>
<dbReference type="GO" id="GO:0004799">
    <property type="term" value="F:thymidylate synthase activity"/>
    <property type="evidence" value="ECO:0007669"/>
    <property type="project" value="UniProtKB-UniRule"/>
</dbReference>
<feature type="binding site" evidence="4">
    <location>
        <position position="181"/>
    </location>
    <ligand>
        <name>(6R)-5,10-methylene-5,6,7,8-tetrahydrofolate</name>
        <dbReference type="ChEBI" id="CHEBI:15636"/>
    </ligand>
</feature>
<keyword evidence="2 4" id="KW-0489">Methyltransferase</keyword>
<accession>A0A1F5XGQ2</accession>
<dbReference type="PANTHER" id="PTHR11548">
    <property type="entry name" value="THYMIDYLATE SYNTHASE 1"/>
    <property type="match status" value="1"/>
</dbReference>
<dbReference type="Pfam" id="PF00303">
    <property type="entry name" value="Thymidylat_synt"/>
    <property type="match status" value="1"/>
</dbReference>
<feature type="binding site" description="in other chain" evidence="4">
    <location>
        <begin position="219"/>
        <end position="221"/>
    </location>
    <ligand>
        <name>dUMP</name>
        <dbReference type="ChEBI" id="CHEBI:246422"/>
        <note>ligand shared between dimeric partners</note>
    </ligand>
</feature>
<dbReference type="Proteomes" id="UP000177346">
    <property type="component" value="Unassembled WGS sequence"/>
</dbReference>
<dbReference type="GO" id="GO:0005829">
    <property type="term" value="C:cytosol"/>
    <property type="evidence" value="ECO:0007669"/>
    <property type="project" value="TreeGrafter"/>
</dbReference>
<keyword evidence="4" id="KW-0963">Cytoplasm</keyword>
<feature type="binding site" description="in other chain" evidence="4">
    <location>
        <begin position="178"/>
        <end position="181"/>
    </location>
    <ligand>
        <name>dUMP</name>
        <dbReference type="ChEBI" id="CHEBI:246422"/>
        <note>ligand shared between dimeric partners</note>
    </ligand>
</feature>
<dbReference type="GO" id="GO:0006231">
    <property type="term" value="P:dTMP biosynthetic process"/>
    <property type="evidence" value="ECO:0007669"/>
    <property type="project" value="UniProtKB-UniRule"/>
</dbReference>
<feature type="active site" description="Nucleophile" evidence="4">
    <location>
        <position position="158"/>
    </location>
</feature>
<dbReference type="EMBL" id="MFIF01000009">
    <property type="protein sequence ID" value="OGF87093.1"/>
    <property type="molecule type" value="Genomic_DNA"/>
</dbReference>
<evidence type="ECO:0000313" key="7">
    <source>
        <dbReference type="Proteomes" id="UP000177346"/>
    </source>
</evidence>
<comment type="subcellular location">
    <subcellularLocation>
        <location evidence="4">Cytoplasm</location>
    </subcellularLocation>
</comment>
<dbReference type="SUPFAM" id="SSF55831">
    <property type="entry name" value="Thymidylate synthase/dCMP hydroxymethylase"/>
    <property type="match status" value="1"/>
</dbReference>
<comment type="caution">
    <text evidence="6">The sequence shown here is derived from an EMBL/GenBank/DDBJ whole genome shotgun (WGS) entry which is preliminary data.</text>
</comment>
<evidence type="ECO:0000259" key="5">
    <source>
        <dbReference type="Pfam" id="PF00303"/>
    </source>
</evidence>
<feature type="binding site" description="in other chain" evidence="4">
    <location>
        <position position="189"/>
    </location>
    <ligand>
        <name>dUMP</name>
        <dbReference type="ChEBI" id="CHEBI:246422"/>
        <note>ligand shared between dimeric partners</note>
    </ligand>
</feature>